<dbReference type="CDD" id="cd00077">
    <property type="entry name" value="HDc"/>
    <property type="match status" value="1"/>
</dbReference>
<dbReference type="AlphaFoldDB" id="A0A2Z6GA01"/>
<dbReference type="KEGG" id="fam:OYT1_ch0558"/>
<reference evidence="2 3" key="1">
    <citation type="submission" date="2018-06" db="EMBL/GenBank/DDBJ databases">
        <title>OYT1 Genome Sequencing.</title>
        <authorList>
            <person name="Kato S."/>
            <person name="Itoh T."/>
            <person name="Ohkuma M."/>
        </authorList>
    </citation>
    <scope>NUCLEOTIDE SEQUENCE [LARGE SCALE GENOMIC DNA]</scope>
    <source>
        <strain evidence="2 3">OYT1</strain>
    </source>
</reference>
<dbReference type="EMBL" id="AP018738">
    <property type="protein sequence ID" value="BBE50125.1"/>
    <property type="molecule type" value="Genomic_DNA"/>
</dbReference>
<name>A0A2Z6GA01_9PROT</name>
<dbReference type="SMART" id="SM00471">
    <property type="entry name" value="HDc"/>
    <property type="match status" value="1"/>
</dbReference>
<evidence type="ECO:0000313" key="2">
    <source>
        <dbReference type="EMBL" id="BBE50125.1"/>
    </source>
</evidence>
<dbReference type="PANTHER" id="PTHR43155:SF2">
    <property type="entry name" value="CYCLIC DI-GMP PHOSPHODIESTERASE PA4108"/>
    <property type="match status" value="1"/>
</dbReference>
<organism evidence="2 3">
    <name type="scientific">Ferriphaselus amnicola</name>
    <dbReference type="NCBI Taxonomy" id="1188319"/>
    <lineage>
        <taxon>Bacteria</taxon>
        <taxon>Pseudomonadati</taxon>
        <taxon>Pseudomonadota</taxon>
        <taxon>Betaproteobacteria</taxon>
        <taxon>Nitrosomonadales</taxon>
        <taxon>Gallionellaceae</taxon>
        <taxon>Ferriphaselus</taxon>
    </lineage>
</organism>
<dbReference type="InterPro" id="IPR021812">
    <property type="entry name" value="DUF3391"/>
</dbReference>
<protein>
    <submittedName>
        <fullName evidence="2">Cyclic di-GMP phosphodiesterase response regulator RpfG</fullName>
    </submittedName>
</protein>
<dbReference type="Gene3D" id="1.10.3210.10">
    <property type="entry name" value="Hypothetical protein af1432"/>
    <property type="match status" value="1"/>
</dbReference>
<accession>A0A2Z6GA01</accession>
<dbReference type="Proteomes" id="UP000033070">
    <property type="component" value="Chromosome"/>
</dbReference>
<dbReference type="PANTHER" id="PTHR43155">
    <property type="entry name" value="CYCLIC DI-GMP PHOSPHODIESTERASE PA4108-RELATED"/>
    <property type="match status" value="1"/>
</dbReference>
<feature type="domain" description="HD-GYP" evidence="1">
    <location>
        <begin position="141"/>
        <end position="339"/>
    </location>
</feature>
<dbReference type="GO" id="GO:0008081">
    <property type="term" value="F:phosphoric diester hydrolase activity"/>
    <property type="evidence" value="ECO:0007669"/>
    <property type="project" value="UniProtKB-ARBA"/>
</dbReference>
<dbReference type="STRING" id="1188319.OYT1_00194"/>
<gene>
    <name evidence="2" type="ORF">OYT1_ch0558</name>
</gene>
<dbReference type="RefSeq" id="WP_062625460.1">
    <property type="nucleotide sequence ID" value="NZ_AP018738.1"/>
</dbReference>
<dbReference type="OrthoDB" id="9763857at2"/>
<sequence>MLKKIKVPDVRLGMYLQEICASWMDHPFWRKSFLLEDAADLKTLQTCGVTDVWIDTKKGLDVSAGAEVSSEQDEEQKIESELEQIASEPTREVHRVSLNDEVARARKIHAKAREAVVSMFGEARLGRAVDVAGAGELVDEINQSIARNSSALLSLARLKGKDDYTYLHSVAVCALMVALGRQLGLKGEQLRDVGMAGLLHDVGKMLIPEEVLNKPGRLTDEEFEQVKQHPVKGWELLKASKNVCAIAQEVCLHHHEKVDGSGYPDHLSGEALTLVSRMGAVCDVYDALTSNRCYKSGWEPGEALRKMAEWRNGHFDEAVFHAFVKTVGIYPTNTVVKLKSGRLAVVLDQSDKSLLTPVVKVFFSTRSNTRIPVEIVDLAKSAESIAGMEDSTQWAADIKKLTGI</sequence>
<dbReference type="InterPro" id="IPR003607">
    <property type="entry name" value="HD/PDEase_dom"/>
</dbReference>
<dbReference type="InterPro" id="IPR037522">
    <property type="entry name" value="HD_GYP_dom"/>
</dbReference>
<evidence type="ECO:0000259" key="1">
    <source>
        <dbReference type="PROSITE" id="PS51832"/>
    </source>
</evidence>
<keyword evidence="3" id="KW-1185">Reference proteome</keyword>
<dbReference type="Pfam" id="PF11871">
    <property type="entry name" value="DUF3391"/>
    <property type="match status" value="1"/>
</dbReference>
<dbReference type="InterPro" id="IPR006675">
    <property type="entry name" value="HDIG_dom"/>
</dbReference>
<dbReference type="SUPFAM" id="SSF109604">
    <property type="entry name" value="HD-domain/PDEase-like"/>
    <property type="match status" value="1"/>
</dbReference>
<dbReference type="Pfam" id="PF13487">
    <property type="entry name" value="HD_5"/>
    <property type="match status" value="1"/>
</dbReference>
<dbReference type="PROSITE" id="PS51832">
    <property type="entry name" value="HD_GYP"/>
    <property type="match status" value="1"/>
</dbReference>
<dbReference type="NCBIfam" id="TIGR00277">
    <property type="entry name" value="HDIG"/>
    <property type="match status" value="1"/>
</dbReference>
<proteinExistence type="predicted"/>
<evidence type="ECO:0000313" key="3">
    <source>
        <dbReference type="Proteomes" id="UP000033070"/>
    </source>
</evidence>